<dbReference type="Pfam" id="PF00583">
    <property type="entry name" value="Acetyltransf_1"/>
    <property type="match status" value="1"/>
</dbReference>
<dbReference type="RefSeq" id="WP_160590078.1">
    <property type="nucleotide sequence ID" value="NZ_BAAAFP010000002.1"/>
</dbReference>
<keyword evidence="2" id="KW-0012">Acyltransferase</keyword>
<dbReference type="InterPro" id="IPR051016">
    <property type="entry name" value="Diverse_Substrate_AcTransf"/>
</dbReference>
<keyword evidence="1 4" id="KW-0808">Transferase</keyword>
<gene>
    <name evidence="4" type="ORF">GRI32_05110</name>
</gene>
<dbReference type="GO" id="GO:0008080">
    <property type="term" value="F:N-acetyltransferase activity"/>
    <property type="evidence" value="ECO:0007669"/>
    <property type="project" value="UniProtKB-ARBA"/>
</dbReference>
<dbReference type="EMBL" id="WTYY01000002">
    <property type="protein sequence ID" value="MXO88115.1"/>
    <property type="molecule type" value="Genomic_DNA"/>
</dbReference>
<dbReference type="InterPro" id="IPR016181">
    <property type="entry name" value="Acyl_CoA_acyltransferase"/>
</dbReference>
<feature type="domain" description="N-acetyltransferase" evidence="3">
    <location>
        <begin position="5"/>
        <end position="157"/>
    </location>
</feature>
<evidence type="ECO:0000256" key="1">
    <source>
        <dbReference type="ARBA" id="ARBA00022679"/>
    </source>
</evidence>
<evidence type="ECO:0000256" key="2">
    <source>
        <dbReference type="ARBA" id="ARBA00023315"/>
    </source>
</evidence>
<dbReference type="PANTHER" id="PTHR10545">
    <property type="entry name" value="DIAMINE N-ACETYLTRANSFERASE"/>
    <property type="match status" value="1"/>
</dbReference>
<dbReference type="Gene3D" id="3.40.630.30">
    <property type="match status" value="1"/>
</dbReference>
<reference evidence="4 5" key="1">
    <citation type="submission" date="2019-12" db="EMBL/GenBank/DDBJ databases">
        <title>Genomic-based taxomic classification of the family Erythrobacteraceae.</title>
        <authorList>
            <person name="Xu L."/>
        </authorList>
    </citation>
    <scope>NUCLEOTIDE SEQUENCE [LARGE SCALE GENOMIC DNA]</scope>
    <source>
        <strain evidence="4 5">JCM 16339</strain>
    </source>
</reference>
<dbReference type="PANTHER" id="PTHR10545:SF29">
    <property type="entry name" value="GH14572P-RELATED"/>
    <property type="match status" value="1"/>
</dbReference>
<dbReference type="OrthoDB" id="9805924at2"/>
<evidence type="ECO:0000313" key="4">
    <source>
        <dbReference type="EMBL" id="MXO88115.1"/>
    </source>
</evidence>
<organism evidence="4 5">
    <name type="scientific">Alteraurantiacibacter aestuarii</name>
    <dbReference type="NCBI Taxonomy" id="650004"/>
    <lineage>
        <taxon>Bacteria</taxon>
        <taxon>Pseudomonadati</taxon>
        <taxon>Pseudomonadota</taxon>
        <taxon>Alphaproteobacteria</taxon>
        <taxon>Sphingomonadales</taxon>
        <taxon>Erythrobacteraceae</taxon>
        <taxon>Alteraurantiacibacter</taxon>
    </lineage>
</organism>
<protein>
    <submittedName>
        <fullName evidence="4">GNAT family N-acetyltransferase</fullName>
    </submittedName>
</protein>
<evidence type="ECO:0000313" key="5">
    <source>
        <dbReference type="Proteomes" id="UP000435243"/>
    </source>
</evidence>
<dbReference type="PROSITE" id="PS51186">
    <property type="entry name" value="GNAT"/>
    <property type="match status" value="1"/>
</dbReference>
<keyword evidence="5" id="KW-1185">Reference proteome</keyword>
<dbReference type="AlphaFoldDB" id="A0A844ZJZ2"/>
<dbReference type="Proteomes" id="UP000435243">
    <property type="component" value="Unassembled WGS sequence"/>
</dbReference>
<comment type="caution">
    <text evidence="4">The sequence shown here is derived from an EMBL/GenBank/DDBJ whole genome shotgun (WGS) entry which is preliminary data.</text>
</comment>
<proteinExistence type="predicted"/>
<evidence type="ECO:0000259" key="3">
    <source>
        <dbReference type="PROSITE" id="PS51186"/>
    </source>
</evidence>
<dbReference type="InterPro" id="IPR000182">
    <property type="entry name" value="GNAT_dom"/>
</dbReference>
<name>A0A844ZJZ2_9SPHN</name>
<accession>A0A844ZJZ2</accession>
<sequence>MTDQVTLRLARAEDAGLIQAMLEALAAETGYPGAIKGGETAILAHGFGPRPLFTAHLAMCDGKAVGMALCFPEYSSWRGLPGIYVQDLYVAPDHRGAGVALALLARAARGAQYLRLSVAASNEAGARFYEAAGFSEASAERIFVLEGEGLKALRDKV</sequence>
<dbReference type="SUPFAM" id="SSF55729">
    <property type="entry name" value="Acyl-CoA N-acyltransferases (Nat)"/>
    <property type="match status" value="1"/>
</dbReference>